<dbReference type="PANTHER" id="PTHR30441:SF4">
    <property type="entry name" value="PROTEIN ASMA"/>
    <property type="match status" value="1"/>
</dbReference>
<organism evidence="2 3">
    <name type="scientific">Tritonibacter scottomollicae</name>
    <name type="common">Epibacterium scottomollicae</name>
    <dbReference type="NCBI Taxonomy" id="483013"/>
    <lineage>
        <taxon>Bacteria</taxon>
        <taxon>Pseudomonadati</taxon>
        <taxon>Pseudomonadota</taxon>
        <taxon>Alphaproteobacteria</taxon>
        <taxon>Rhodobacterales</taxon>
        <taxon>Paracoccaceae</taxon>
        <taxon>Tritonibacter</taxon>
    </lineage>
</organism>
<proteinExistence type="predicted"/>
<feature type="domain" description="AsmA" evidence="1">
    <location>
        <begin position="288"/>
        <end position="527"/>
    </location>
</feature>
<name>A0ABZ0HKR4_TRISK</name>
<accession>A0ABZ0HKR4</accession>
<dbReference type="Proteomes" id="UP001302666">
    <property type="component" value="Chromosome"/>
</dbReference>
<dbReference type="InterPro" id="IPR052894">
    <property type="entry name" value="AsmA-related"/>
</dbReference>
<dbReference type="InterPro" id="IPR007844">
    <property type="entry name" value="AsmA"/>
</dbReference>
<feature type="domain" description="AsmA" evidence="1">
    <location>
        <begin position="7"/>
        <end position="164"/>
    </location>
</feature>
<reference evidence="2 3" key="1">
    <citation type="submission" date="2023-10" db="EMBL/GenBank/DDBJ databases">
        <title>Eight complete genome sequences of bacteria isolated from laboratory stock of Giant Kelp gametophytes.</title>
        <authorList>
            <person name="Tolentino B."/>
            <person name="Nuzhdin S."/>
        </authorList>
    </citation>
    <scope>NUCLEOTIDE SEQUENCE [LARGE SCALE GENOMIC DNA]</scope>
    <source>
        <strain evidence="2 3">LC.270.F.C4</strain>
    </source>
</reference>
<evidence type="ECO:0000313" key="2">
    <source>
        <dbReference type="EMBL" id="WOI34881.1"/>
    </source>
</evidence>
<protein>
    <submittedName>
        <fullName evidence="2">AsmA family protein</fullName>
    </submittedName>
</protein>
<sequence length="646" mass="67400">MRLILRLLTALVLTVAAAFAILAFIPGQKLAELVGQQIEKQTGRQVVFGGDVRFSLWPTLGIQADTVALANADWAGPEPMLTAGRLVIGVDAADLIRGDVRITELTAIVPHLNLETREDGTGNWVFESAQAEAGAAGESATDESASFAIEAVTLNGASLRYAPHGQDVIEMSQVDLNLLWPDPNGTATIDLTVRPSGKPVRVQGEVGSFKQFLLGQVASVGATVTTQASKARLDGRADLTGAFDGRVTGASEDTSALMAALGLAPAEIPQGLGRTVEFAADTTYTPDGRIALRDLSLSLDQNTVTGEADVNTSASPLQLTAALKGDVLDLSALDAAPAPSAGDAGTGGAAARGWSTEPIDASALALLDGQISLDVQGLKTSSLTLGPSRLTVAVERARAVLSLLPVQAFGGALQGELIANNRNGLSVAGRLSFAEVQMQEALGQLAGYDKLHGEASGALNFLGVGNSMDQIMSSLDGKGNVELGKGFFTGFDLQAIMDPDGGNGGSTIFEGLTASFAMEDGTLRNDDLRAALKVLKAEGEGRVGLGAQDLDYTFTPTAFASDTSSGISVPVRIRGSWFDPEIKPDLSKLVQPKLDEAEEKAKQAVRDKLSEELGVPVETEQDVNDALKRRVEEEARKQLLKFLGGD</sequence>
<evidence type="ECO:0000259" key="1">
    <source>
        <dbReference type="Pfam" id="PF05170"/>
    </source>
</evidence>
<gene>
    <name evidence="2" type="ORF">R1T40_09195</name>
</gene>
<evidence type="ECO:0000313" key="3">
    <source>
        <dbReference type="Proteomes" id="UP001302666"/>
    </source>
</evidence>
<keyword evidence="3" id="KW-1185">Reference proteome</keyword>
<dbReference type="RefSeq" id="WP_317386693.1">
    <property type="nucleotide sequence ID" value="NZ_CP136704.1"/>
</dbReference>
<dbReference type="Pfam" id="PF05170">
    <property type="entry name" value="AsmA"/>
    <property type="match status" value="2"/>
</dbReference>
<dbReference type="EMBL" id="CP136704">
    <property type="protein sequence ID" value="WOI34881.1"/>
    <property type="molecule type" value="Genomic_DNA"/>
</dbReference>
<dbReference type="PANTHER" id="PTHR30441">
    <property type="entry name" value="DUF748 DOMAIN-CONTAINING PROTEIN"/>
    <property type="match status" value="1"/>
</dbReference>